<dbReference type="Pfam" id="PF10237">
    <property type="entry name" value="N6-adenineMlase"/>
    <property type="match status" value="2"/>
</dbReference>
<evidence type="ECO:0008006" key="7">
    <source>
        <dbReference type="Google" id="ProtNLM"/>
    </source>
</evidence>
<keyword evidence="4" id="KW-0808">Transferase</keyword>
<comment type="caution">
    <text evidence="5">The sequence shown here is derived from an EMBL/GenBank/DDBJ whole genome shotgun (WGS) entry which is preliminary data.</text>
</comment>
<evidence type="ECO:0000313" key="6">
    <source>
        <dbReference type="Proteomes" id="UP000282087"/>
    </source>
</evidence>
<evidence type="ECO:0000256" key="3">
    <source>
        <dbReference type="ARBA" id="ARBA00022603"/>
    </source>
</evidence>
<dbReference type="AlphaFoldDB" id="A0A3M6VAP0"/>
<proteinExistence type="predicted"/>
<dbReference type="InterPro" id="IPR041370">
    <property type="entry name" value="Mlase_EEF1AKMT1/ZCCHC4"/>
</dbReference>
<dbReference type="EMBL" id="QLLG01000467">
    <property type="protein sequence ID" value="RMX62991.1"/>
    <property type="molecule type" value="Genomic_DNA"/>
</dbReference>
<gene>
    <name evidence="5" type="ORF">DD238_008159</name>
</gene>
<comment type="subcellular location">
    <subcellularLocation>
        <location evidence="1">Cytoplasm</location>
    </subcellularLocation>
</comment>
<dbReference type="PANTHER" id="PTHR13200">
    <property type="entry name" value="EEF1A LYSINE METHYLTRANSFERASE 1"/>
    <property type="match status" value="1"/>
</dbReference>
<dbReference type="GO" id="GO:0003676">
    <property type="term" value="F:nucleic acid binding"/>
    <property type="evidence" value="ECO:0007669"/>
    <property type="project" value="InterPro"/>
</dbReference>
<dbReference type="VEuPathDB" id="FungiDB:DD237_008322"/>
<dbReference type="GO" id="GO:0032259">
    <property type="term" value="P:methylation"/>
    <property type="evidence" value="ECO:0007669"/>
    <property type="project" value="UniProtKB-KW"/>
</dbReference>
<evidence type="ECO:0000256" key="4">
    <source>
        <dbReference type="ARBA" id="ARBA00022679"/>
    </source>
</evidence>
<name>A0A3M6VAP0_9STRA</name>
<evidence type="ECO:0000256" key="2">
    <source>
        <dbReference type="ARBA" id="ARBA00022490"/>
    </source>
</evidence>
<keyword evidence="2" id="KW-0963">Cytoplasm</keyword>
<organism evidence="5 6">
    <name type="scientific">Peronospora effusa</name>
    <dbReference type="NCBI Taxonomy" id="542832"/>
    <lineage>
        <taxon>Eukaryota</taxon>
        <taxon>Sar</taxon>
        <taxon>Stramenopiles</taxon>
        <taxon>Oomycota</taxon>
        <taxon>Peronosporomycetes</taxon>
        <taxon>Peronosporales</taxon>
        <taxon>Peronosporaceae</taxon>
        <taxon>Peronospora</taxon>
    </lineage>
</organism>
<reference evidence="5 6" key="1">
    <citation type="submission" date="2018-06" db="EMBL/GenBank/DDBJ databases">
        <title>Comparative genomics of downy mildews reveals potential adaptations to biotrophy.</title>
        <authorList>
            <person name="Fletcher K."/>
            <person name="Klosterman S.J."/>
            <person name="Derevnina L."/>
            <person name="Martin F."/>
            <person name="Koike S."/>
            <person name="Reyes Chin-Wo S."/>
            <person name="Mou B."/>
            <person name="Michelmore R."/>
        </authorList>
    </citation>
    <scope>NUCLEOTIDE SEQUENCE [LARGE SCALE GENOMIC DNA]</scope>
    <source>
        <strain evidence="5 6">R14</strain>
    </source>
</reference>
<dbReference type="GO" id="GO:0016279">
    <property type="term" value="F:protein-lysine N-methyltransferase activity"/>
    <property type="evidence" value="ECO:0007669"/>
    <property type="project" value="InterPro"/>
</dbReference>
<dbReference type="PROSITE" id="PS00092">
    <property type="entry name" value="N6_MTASE"/>
    <property type="match status" value="1"/>
</dbReference>
<keyword evidence="3" id="KW-0489">Methyltransferase</keyword>
<dbReference type="STRING" id="542832.A0A3M6VAP0"/>
<evidence type="ECO:0000256" key="1">
    <source>
        <dbReference type="ARBA" id="ARBA00004496"/>
    </source>
</evidence>
<dbReference type="InterPro" id="IPR019369">
    <property type="entry name" value="Efm5/EEF1AKMT1"/>
</dbReference>
<dbReference type="InterPro" id="IPR002052">
    <property type="entry name" value="DNA_methylase_N6_adenine_CS"/>
</dbReference>
<accession>A0A3M6VAP0</accession>
<dbReference type="Proteomes" id="UP000282087">
    <property type="component" value="Unassembled WGS sequence"/>
</dbReference>
<keyword evidence="6" id="KW-1185">Reference proteome</keyword>
<protein>
    <recommendedName>
        <fullName evidence="7">Protein-lysine N-methyltransferase</fullName>
    </recommendedName>
</protein>
<evidence type="ECO:0000313" key="5">
    <source>
        <dbReference type="EMBL" id="RMX62991.1"/>
    </source>
</evidence>
<sequence>MLYICNSTKKQHVYQPNKHSNQHTMDELLMTELSAETLAALQAHLLEQHQQDEDAPVSEDFRLSQFWYDEKTGRALAQEAIDHSSNELKIAFVSTPAAYRDFLKIQSEEKDEAKRAVMGDNVYLFEFDRRFGEKYGDHFCFYDYNAPTNLPEKFHHFFDYVLMEPPHLSLDCLAKFSDTMRWIAKDVELVPGKKDRVINPTTFINSQLLRKEMKADLGFTPTGFYPSFESKLSNHLLTYTNYESQRELSADTLAALQAHLQEQQVQQDAGVSEDFRLSQFWYDNRTGRALAQEAIDQSKEKCIAFVSTPAAYRYFLKIQEESESSIDGDNVYLFEYDRRFGEKYNDHFVFYDYNEPTNLPEKFHRFFDYVLVDPPYLNINCMSKFAETMRWLVKDVEVVPGSKHKILNPCTFITGTDKAFLSDFRSRMLRKDIFADLNFTPSGFTPTFESKLSNQFLTYTNYVSDRFGESTENFEDSDNEK</sequence>
<dbReference type="PANTHER" id="PTHR13200:SF0">
    <property type="entry name" value="EEF1A LYSINE METHYLTRANSFERASE 1"/>
    <property type="match status" value="1"/>
</dbReference>
<dbReference type="GO" id="GO:0005737">
    <property type="term" value="C:cytoplasm"/>
    <property type="evidence" value="ECO:0007669"/>
    <property type="project" value="UniProtKB-SubCell"/>
</dbReference>